<dbReference type="Proteomes" id="UP000283709">
    <property type="component" value="Unassembled WGS sequence"/>
</dbReference>
<protein>
    <submittedName>
        <fullName evidence="1">Transposase</fullName>
    </submittedName>
</protein>
<dbReference type="AlphaFoldDB" id="A0A3R7F384"/>
<accession>A0A3R7F384</accession>
<evidence type="ECO:0000313" key="2">
    <source>
        <dbReference type="Proteomes" id="UP000283709"/>
    </source>
</evidence>
<sequence length="46" mass="5490">MRGFRDPQHTRAFVSCFGSIRQYFALKRHFLRASLYRKQLAVPFDA</sequence>
<organism evidence="1 2">
    <name type="scientific">Paraburkholderia fungorum</name>
    <dbReference type="NCBI Taxonomy" id="134537"/>
    <lineage>
        <taxon>Bacteria</taxon>
        <taxon>Pseudomonadati</taxon>
        <taxon>Pseudomonadota</taxon>
        <taxon>Betaproteobacteria</taxon>
        <taxon>Burkholderiales</taxon>
        <taxon>Burkholderiaceae</taxon>
        <taxon>Paraburkholderia</taxon>
    </lineage>
</organism>
<dbReference type="EMBL" id="MCAS01000067">
    <property type="protein sequence ID" value="RKF31501.1"/>
    <property type="molecule type" value="Genomic_DNA"/>
</dbReference>
<reference evidence="1 2" key="1">
    <citation type="submission" date="2016-07" db="EMBL/GenBank/DDBJ databases">
        <title>Genome analysis of Burkholderia fungorum ES3-20.</title>
        <authorList>
            <person name="Xu D."/>
            <person name="Yao R."/>
            <person name="Zheng S."/>
        </authorList>
    </citation>
    <scope>NUCLEOTIDE SEQUENCE [LARGE SCALE GENOMIC DNA]</scope>
    <source>
        <strain evidence="1 2">ES3-20</strain>
    </source>
</reference>
<name>A0A3R7F384_9BURK</name>
<gene>
    <name evidence="1" type="ORF">BCY88_12095</name>
</gene>
<proteinExistence type="predicted"/>
<comment type="caution">
    <text evidence="1">The sequence shown here is derived from an EMBL/GenBank/DDBJ whole genome shotgun (WGS) entry which is preliminary data.</text>
</comment>
<evidence type="ECO:0000313" key="1">
    <source>
        <dbReference type="EMBL" id="RKF31501.1"/>
    </source>
</evidence>